<evidence type="ECO:0000256" key="9">
    <source>
        <dbReference type="SAM" id="MobiDB-lite"/>
    </source>
</evidence>
<dbReference type="PANTHER" id="PTHR43071:SF1">
    <property type="entry name" value="2-AMINO-4-HYDROXY-6-HYDROXYMETHYLDIHYDROPTERIDINE PYROPHOSPHOKINASE"/>
    <property type="match status" value="1"/>
</dbReference>
<dbReference type="PROSITE" id="PS00794">
    <property type="entry name" value="HPPK"/>
    <property type="match status" value="1"/>
</dbReference>
<organism evidence="11 12">
    <name type="scientific">Desmospora profundinema</name>
    <dbReference type="NCBI Taxonomy" id="1571184"/>
    <lineage>
        <taxon>Bacteria</taxon>
        <taxon>Bacillati</taxon>
        <taxon>Bacillota</taxon>
        <taxon>Bacilli</taxon>
        <taxon>Bacillales</taxon>
        <taxon>Thermoactinomycetaceae</taxon>
        <taxon>Desmospora</taxon>
    </lineage>
</organism>
<protein>
    <recommendedName>
        <fullName evidence="3">2-amino-4-hydroxy-6-hydroxymethyldihydropteridine diphosphokinase</fullName>
        <ecNumber evidence="3">2.7.6.3</ecNumber>
    </recommendedName>
</protein>
<evidence type="ECO:0000259" key="10">
    <source>
        <dbReference type="PROSITE" id="PS00794"/>
    </source>
</evidence>
<feature type="domain" description="7,8-dihydro-6-hydroxymethylpterin-pyrophosphokinase" evidence="10">
    <location>
        <begin position="88"/>
        <end position="99"/>
    </location>
</feature>
<dbReference type="CDD" id="cd00483">
    <property type="entry name" value="HPPK"/>
    <property type="match status" value="1"/>
</dbReference>
<dbReference type="EMBL" id="JAVDQG010000007">
    <property type="protein sequence ID" value="MDR6227080.1"/>
    <property type="molecule type" value="Genomic_DNA"/>
</dbReference>
<dbReference type="NCBIfam" id="TIGR01498">
    <property type="entry name" value="folK"/>
    <property type="match status" value="1"/>
</dbReference>
<evidence type="ECO:0000256" key="2">
    <source>
        <dbReference type="ARBA" id="ARBA00005051"/>
    </source>
</evidence>
<evidence type="ECO:0000256" key="8">
    <source>
        <dbReference type="ARBA" id="ARBA00022909"/>
    </source>
</evidence>
<sequence>MTRAFIGLGTNLGERTANLKEALTRLDRQEGIRVVRVSRIYETKPVGLLEQPDFLNRCAEVETSLSPAELLAAMLRVERDLHRVRTIRWGPRTIDLDLLLMGDQVIREPSLTVPHPRMTERAFVLIPLKEIASDVVIPPTGRTVGQWAEEVPDRDHVRPISCDGQTEKNDSRRGGVIP</sequence>
<dbReference type="InterPro" id="IPR000550">
    <property type="entry name" value="Hppk"/>
</dbReference>
<dbReference type="GO" id="GO:0003848">
    <property type="term" value="F:2-amino-4-hydroxy-6-hydroxymethyldihydropteridine diphosphokinase activity"/>
    <property type="evidence" value="ECO:0007669"/>
    <property type="project" value="UniProtKB-EC"/>
</dbReference>
<feature type="compositionally biased region" description="Basic and acidic residues" evidence="9">
    <location>
        <begin position="165"/>
        <end position="178"/>
    </location>
</feature>
<reference evidence="11 12" key="1">
    <citation type="submission" date="2023-07" db="EMBL/GenBank/DDBJ databases">
        <title>Genomic Encyclopedia of Type Strains, Phase IV (KMG-IV): sequencing the most valuable type-strain genomes for metagenomic binning, comparative biology and taxonomic classification.</title>
        <authorList>
            <person name="Goeker M."/>
        </authorList>
    </citation>
    <scope>NUCLEOTIDE SEQUENCE [LARGE SCALE GENOMIC DNA]</scope>
    <source>
        <strain evidence="11 12">DSM 45903</strain>
    </source>
</reference>
<evidence type="ECO:0000256" key="4">
    <source>
        <dbReference type="ARBA" id="ARBA00022679"/>
    </source>
</evidence>
<keyword evidence="7" id="KW-0067">ATP-binding</keyword>
<keyword evidence="12" id="KW-1185">Reference proteome</keyword>
<keyword evidence="5" id="KW-0547">Nucleotide-binding</keyword>
<dbReference type="SUPFAM" id="SSF55083">
    <property type="entry name" value="6-hydroxymethyl-7,8-dihydropterin pyrophosphokinase, HPPK"/>
    <property type="match status" value="1"/>
</dbReference>
<comment type="caution">
    <text evidence="11">The sequence shown here is derived from an EMBL/GenBank/DDBJ whole genome shotgun (WGS) entry which is preliminary data.</text>
</comment>
<feature type="region of interest" description="Disordered" evidence="9">
    <location>
        <begin position="155"/>
        <end position="178"/>
    </location>
</feature>
<comment type="catalytic activity">
    <reaction evidence="1">
        <text>6-hydroxymethyl-7,8-dihydropterin + ATP = (7,8-dihydropterin-6-yl)methyl diphosphate + AMP + H(+)</text>
        <dbReference type="Rhea" id="RHEA:11412"/>
        <dbReference type="ChEBI" id="CHEBI:15378"/>
        <dbReference type="ChEBI" id="CHEBI:30616"/>
        <dbReference type="ChEBI" id="CHEBI:44841"/>
        <dbReference type="ChEBI" id="CHEBI:72950"/>
        <dbReference type="ChEBI" id="CHEBI:456215"/>
        <dbReference type="EC" id="2.7.6.3"/>
    </reaction>
</comment>
<accession>A0ABU1ITI0</accession>
<gene>
    <name evidence="11" type="ORF">JOE21_003092</name>
</gene>
<keyword evidence="4 11" id="KW-0808">Transferase</keyword>
<evidence type="ECO:0000256" key="1">
    <source>
        <dbReference type="ARBA" id="ARBA00000198"/>
    </source>
</evidence>
<dbReference type="PANTHER" id="PTHR43071">
    <property type="entry name" value="2-AMINO-4-HYDROXY-6-HYDROXYMETHYLDIHYDROPTERIDINE PYROPHOSPHOKINASE"/>
    <property type="match status" value="1"/>
</dbReference>
<evidence type="ECO:0000256" key="5">
    <source>
        <dbReference type="ARBA" id="ARBA00022741"/>
    </source>
</evidence>
<name>A0ABU1ITI0_9BACL</name>
<dbReference type="Gene3D" id="3.30.70.560">
    <property type="entry name" value="7,8-Dihydro-6-hydroxymethylpterin-pyrophosphokinase HPPK"/>
    <property type="match status" value="1"/>
</dbReference>
<evidence type="ECO:0000256" key="7">
    <source>
        <dbReference type="ARBA" id="ARBA00022840"/>
    </source>
</evidence>
<dbReference type="Proteomes" id="UP001185012">
    <property type="component" value="Unassembled WGS sequence"/>
</dbReference>
<dbReference type="Pfam" id="PF01288">
    <property type="entry name" value="HPPK"/>
    <property type="match status" value="1"/>
</dbReference>
<keyword evidence="8" id="KW-0289">Folate biosynthesis</keyword>
<dbReference type="RefSeq" id="WP_309867851.1">
    <property type="nucleotide sequence ID" value="NZ_JAVDQG010000007.1"/>
</dbReference>
<evidence type="ECO:0000256" key="3">
    <source>
        <dbReference type="ARBA" id="ARBA00013253"/>
    </source>
</evidence>
<evidence type="ECO:0000313" key="11">
    <source>
        <dbReference type="EMBL" id="MDR6227080.1"/>
    </source>
</evidence>
<dbReference type="EC" id="2.7.6.3" evidence="3"/>
<comment type="pathway">
    <text evidence="2">Cofactor biosynthesis; tetrahydrofolate biosynthesis; 2-amino-4-hydroxy-6-hydroxymethyl-7,8-dihydropteridine diphosphate from 7,8-dihydroneopterin triphosphate: step 4/4.</text>
</comment>
<keyword evidence="6" id="KW-0418">Kinase</keyword>
<dbReference type="InterPro" id="IPR035907">
    <property type="entry name" value="Hppk_sf"/>
</dbReference>
<evidence type="ECO:0000256" key="6">
    <source>
        <dbReference type="ARBA" id="ARBA00022777"/>
    </source>
</evidence>
<proteinExistence type="predicted"/>
<evidence type="ECO:0000313" key="12">
    <source>
        <dbReference type="Proteomes" id="UP001185012"/>
    </source>
</evidence>